<evidence type="ECO:0000313" key="2">
    <source>
        <dbReference type="Proteomes" id="UP000008068"/>
    </source>
</evidence>
<gene>
    <name evidence="1" type="ORF">CAEBREN_22780</name>
</gene>
<dbReference type="Proteomes" id="UP000008068">
    <property type="component" value="Unassembled WGS sequence"/>
</dbReference>
<organism evidence="2">
    <name type="scientific">Caenorhabditis brenneri</name>
    <name type="common">Nematode worm</name>
    <dbReference type="NCBI Taxonomy" id="135651"/>
    <lineage>
        <taxon>Eukaryota</taxon>
        <taxon>Metazoa</taxon>
        <taxon>Ecdysozoa</taxon>
        <taxon>Nematoda</taxon>
        <taxon>Chromadorea</taxon>
        <taxon>Rhabditida</taxon>
        <taxon>Rhabditina</taxon>
        <taxon>Rhabditomorpha</taxon>
        <taxon>Rhabditoidea</taxon>
        <taxon>Rhabditidae</taxon>
        <taxon>Peloderinae</taxon>
        <taxon>Caenorhabditis</taxon>
    </lineage>
</organism>
<proteinExistence type="predicted"/>
<reference evidence="2" key="1">
    <citation type="submission" date="2011-07" db="EMBL/GenBank/DDBJ databases">
        <authorList>
            <consortium name="Caenorhabditis brenneri Sequencing and Analysis Consortium"/>
            <person name="Wilson R.K."/>
        </authorList>
    </citation>
    <scope>NUCLEOTIDE SEQUENCE [LARGE SCALE GENOMIC DNA]</scope>
    <source>
        <strain evidence="2">PB2801</strain>
    </source>
</reference>
<dbReference type="HOGENOM" id="CLU_2499903_0_0_1"/>
<keyword evidence="2" id="KW-1185">Reference proteome</keyword>
<sequence>MLYKVTIDKILGCDHFSIGYNYPNKFSYLGIVLMLSSFLKNIQGAYGTVMKFCLDFYTFLSLFVKQTVLMNCEETMKKCLNLMWIC</sequence>
<accession>G0NCB4</accession>
<protein>
    <submittedName>
        <fullName evidence="1">Uncharacterized protein</fullName>
    </submittedName>
</protein>
<evidence type="ECO:0000313" key="1">
    <source>
        <dbReference type="EMBL" id="EGT57357.1"/>
    </source>
</evidence>
<name>G0NCB4_CAEBE</name>
<dbReference type="AlphaFoldDB" id="G0NCB4"/>
<dbReference type="InParanoid" id="G0NCB4"/>
<dbReference type="EMBL" id="GL379861">
    <property type="protein sequence ID" value="EGT57357.1"/>
    <property type="molecule type" value="Genomic_DNA"/>
</dbReference>